<dbReference type="RefSeq" id="WP_378774731.1">
    <property type="nucleotide sequence ID" value="NZ_JBHTMX010000029.1"/>
</dbReference>
<sequence length="103" mass="11081">MTPRLILTTALLMLAAPHMAAAEETGQRSVSVCKSVVGQSGALDPAALSEDDLKEKLCLSSLSVIRSADPMAGMECRLAFKTLLKEFSRRHPGKEMADVYGRC</sequence>
<reference evidence="3" key="1">
    <citation type="journal article" date="2019" name="Int. J. Syst. Evol. Microbiol.">
        <title>The Global Catalogue of Microorganisms (GCM) 10K type strain sequencing project: providing services to taxonomists for standard genome sequencing and annotation.</title>
        <authorList>
            <consortium name="The Broad Institute Genomics Platform"/>
            <consortium name="The Broad Institute Genome Sequencing Center for Infectious Disease"/>
            <person name="Wu L."/>
            <person name="Ma J."/>
        </authorList>
    </citation>
    <scope>NUCLEOTIDE SEQUENCE [LARGE SCALE GENOMIC DNA]</scope>
    <source>
        <strain evidence="3">CCUG 61696</strain>
    </source>
</reference>
<gene>
    <name evidence="2" type="ORF">ACFQ4O_05865</name>
</gene>
<keyword evidence="1" id="KW-0732">Signal</keyword>
<evidence type="ECO:0000313" key="3">
    <source>
        <dbReference type="Proteomes" id="UP001597171"/>
    </source>
</evidence>
<evidence type="ECO:0000256" key="1">
    <source>
        <dbReference type="SAM" id="SignalP"/>
    </source>
</evidence>
<feature type="signal peptide" evidence="1">
    <location>
        <begin position="1"/>
        <end position="20"/>
    </location>
</feature>
<feature type="chain" id="PRO_5046872972" evidence="1">
    <location>
        <begin position="21"/>
        <end position="103"/>
    </location>
</feature>
<name>A0ABW3Z5R4_9HYPH</name>
<keyword evidence="3" id="KW-1185">Reference proteome</keyword>
<proteinExistence type="predicted"/>
<comment type="caution">
    <text evidence="2">The sequence shown here is derived from an EMBL/GenBank/DDBJ whole genome shotgun (WGS) entry which is preliminary data.</text>
</comment>
<protein>
    <submittedName>
        <fullName evidence="2">Uncharacterized protein</fullName>
    </submittedName>
</protein>
<dbReference type="Proteomes" id="UP001597171">
    <property type="component" value="Unassembled WGS sequence"/>
</dbReference>
<evidence type="ECO:0000313" key="2">
    <source>
        <dbReference type="EMBL" id="MFD1331523.1"/>
    </source>
</evidence>
<organism evidence="2 3">
    <name type="scientific">Methylopila musalis</name>
    <dbReference type="NCBI Taxonomy" id="1134781"/>
    <lineage>
        <taxon>Bacteria</taxon>
        <taxon>Pseudomonadati</taxon>
        <taxon>Pseudomonadota</taxon>
        <taxon>Alphaproteobacteria</taxon>
        <taxon>Hyphomicrobiales</taxon>
        <taxon>Methylopilaceae</taxon>
        <taxon>Methylopila</taxon>
    </lineage>
</organism>
<accession>A0ABW3Z5R4</accession>
<dbReference type="EMBL" id="JBHTMX010000029">
    <property type="protein sequence ID" value="MFD1331523.1"/>
    <property type="molecule type" value="Genomic_DNA"/>
</dbReference>